<dbReference type="OrthoDB" id="5382456at2759"/>
<dbReference type="RefSeq" id="XP_013023313.1">
    <property type="nucleotide sequence ID" value="XM_013167859.1"/>
</dbReference>
<protein>
    <submittedName>
        <fullName evidence="2">Uncharacterized protein</fullName>
    </submittedName>
</protein>
<sequence length="346" mass="39000">MAFELDSAIPEGNELEEHLNYLLYSPEKHVLKREHSIEGTLEGDYLEQEPWIKKLKAEDEKARPSEHAEPQLQEVLKEQKQKTAPETLNSFYKGATSDEPLLSEIASNPCMRKTFETNPDIQKIEKVLADLLKGEDQEISLQQLAIRLSSPKYEKYHGLFPEEVLKEPAELCDRLKEVILNSVQTSMESGKQPFFQLRQAINGNFAVSTIHTTPLYSQNISDSTSAFLQEASILSNSVPAPESVSLEGPFQWFENNQKMNLNDSIEEDGGGFIENPFGMLEEEESQSFRDHGVNITNFNREYGTTPLNVEGESWSQKSFASYSGENDLPSVEDLGTSDSLPPLFDS</sequence>
<feature type="region of interest" description="Disordered" evidence="1">
    <location>
        <begin position="313"/>
        <end position="346"/>
    </location>
</feature>
<keyword evidence="3" id="KW-1185">Reference proteome</keyword>
<reference evidence="2 3" key="1">
    <citation type="journal article" date="2011" name="Science">
        <title>Comparative functional genomics of the fission yeasts.</title>
        <authorList>
            <person name="Rhind N."/>
            <person name="Chen Z."/>
            <person name="Yassour M."/>
            <person name="Thompson D.A."/>
            <person name="Haas B.J."/>
            <person name="Habib N."/>
            <person name="Wapinski I."/>
            <person name="Roy S."/>
            <person name="Lin M.F."/>
            <person name="Heiman D.I."/>
            <person name="Young S.K."/>
            <person name="Furuya K."/>
            <person name="Guo Y."/>
            <person name="Pidoux A."/>
            <person name="Chen H.M."/>
            <person name="Robbertse B."/>
            <person name="Goldberg J.M."/>
            <person name="Aoki K."/>
            <person name="Bayne E.H."/>
            <person name="Berlin A.M."/>
            <person name="Desjardins C.A."/>
            <person name="Dobbs E."/>
            <person name="Dukaj L."/>
            <person name="Fan L."/>
            <person name="FitzGerald M.G."/>
            <person name="French C."/>
            <person name="Gujja S."/>
            <person name="Hansen K."/>
            <person name="Keifenheim D."/>
            <person name="Levin J.Z."/>
            <person name="Mosher R.A."/>
            <person name="Mueller C.A."/>
            <person name="Pfiffner J."/>
            <person name="Priest M."/>
            <person name="Russ C."/>
            <person name="Smialowska A."/>
            <person name="Swoboda P."/>
            <person name="Sykes S.M."/>
            <person name="Vaughn M."/>
            <person name="Vengrova S."/>
            <person name="Yoder R."/>
            <person name="Zeng Q."/>
            <person name="Allshire R."/>
            <person name="Baulcombe D."/>
            <person name="Birren B.W."/>
            <person name="Brown W."/>
            <person name="Ekwall K."/>
            <person name="Kellis M."/>
            <person name="Leatherwood J."/>
            <person name="Levin H."/>
            <person name="Margalit H."/>
            <person name="Martienssen R."/>
            <person name="Nieduszynski C.A."/>
            <person name="Spatafora J.W."/>
            <person name="Friedman N."/>
            <person name="Dalgaard J.Z."/>
            <person name="Baumann P."/>
            <person name="Niki H."/>
            <person name="Regev A."/>
            <person name="Nusbaum C."/>
        </authorList>
    </citation>
    <scope>NUCLEOTIDE SEQUENCE [LARGE SCALE GENOMIC DNA]</scope>
    <source>
        <strain evidence="3">OY26 / ATCC MYA-4695 / CBS 11777 / NBRC 106824 / NRRL Y48691</strain>
    </source>
</reference>
<dbReference type="EMBL" id="KE546990">
    <property type="protein sequence ID" value="EPY51928.1"/>
    <property type="molecule type" value="Genomic_DNA"/>
</dbReference>
<evidence type="ECO:0000313" key="3">
    <source>
        <dbReference type="Proteomes" id="UP000015464"/>
    </source>
</evidence>
<dbReference type="HOGENOM" id="CLU_802059_0_0_1"/>
<dbReference type="GeneID" id="25034682"/>
<evidence type="ECO:0000313" key="2">
    <source>
        <dbReference type="EMBL" id="EPY51928.1"/>
    </source>
</evidence>
<name>S9VWC2_SCHCR</name>
<evidence type="ECO:0000256" key="1">
    <source>
        <dbReference type="SAM" id="MobiDB-lite"/>
    </source>
</evidence>
<gene>
    <name evidence="2" type="ORF">SPOG_00350</name>
</gene>
<organism evidence="2 3">
    <name type="scientific">Schizosaccharomyces cryophilus (strain OY26 / ATCC MYA-4695 / CBS 11777 / NBRC 106824 / NRRL Y48691)</name>
    <name type="common">Fission yeast</name>
    <dbReference type="NCBI Taxonomy" id="653667"/>
    <lineage>
        <taxon>Eukaryota</taxon>
        <taxon>Fungi</taxon>
        <taxon>Dikarya</taxon>
        <taxon>Ascomycota</taxon>
        <taxon>Taphrinomycotina</taxon>
        <taxon>Schizosaccharomycetes</taxon>
        <taxon>Schizosaccharomycetales</taxon>
        <taxon>Schizosaccharomycetaceae</taxon>
        <taxon>Schizosaccharomyces</taxon>
    </lineage>
</organism>
<dbReference type="AlphaFoldDB" id="S9VWC2"/>
<dbReference type="Proteomes" id="UP000015464">
    <property type="component" value="Unassembled WGS sequence"/>
</dbReference>
<feature type="compositionally biased region" description="Polar residues" evidence="1">
    <location>
        <begin position="313"/>
        <end position="324"/>
    </location>
</feature>
<dbReference type="OMA" id="LEGPFQW"/>
<accession>S9VWC2</accession>
<proteinExistence type="predicted"/>